<organism evidence="2 3">
    <name type="scientific">Aquisalinus flavus</name>
    <dbReference type="NCBI Taxonomy" id="1526572"/>
    <lineage>
        <taxon>Bacteria</taxon>
        <taxon>Pseudomonadati</taxon>
        <taxon>Pseudomonadota</taxon>
        <taxon>Alphaproteobacteria</taxon>
        <taxon>Parvularculales</taxon>
        <taxon>Parvularculaceae</taxon>
        <taxon>Aquisalinus</taxon>
    </lineage>
</organism>
<dbReference type="Proteomes" id="UP000613582">
    <property type="component" value="Unassembled WGS sequence"/>
</dbReference>
<keyword evidence="3" id="KW-1185">Reference proteome</keyword>
<reference evidence="2" key="2">
    <citation type="submission" date="2020-09" db="EMBL/GenBank/DDBJ databases">
        <authorList>
            <person name="Sun Q."/>
            <person name="Zhou Y."/>
        </authorList>
    </citation>
    <scope>NUCLEOTIDE SEQUENCE</scope>
    <source>
        <strain evidence="2">CGMCC 1.12921</strain>
    </source>
</reference>
<accession>A0A8J2Y6Z2</accession>
<evidence type="ECO:0000313" key="2">
    <source>
        <dbReference type="EMBL" id="GGD09119.1"/>
    </source>
</evidence>
<protein>
    <recommendedName>
        <fullName evidence="1">Bacteriophage tail tape measure C-terminal domain-containing protein</fullName>
    </recommendedName>
</protein>
<dbReference type="AlphaFoldDB" id="A0A8J2Y6Z2"/>
<evidence type="ECO:0000259" key="1">
    <source>
        <dbReference type="Pfam" id="PF09718"/>
    </source>
</evidence>
<dbReference type="InterPro" id="IPR006431">
    <property type="entry name" value="Phage_tape_meas_C"/>
</dbReference>
<proteinExistence type="predicted"/>
<dbReference type="Pfam" id="PF09718">
    <property type="entry name" value="Tape_meas_lam_C"/>
    <property type="match status" value="1"/>
</dbReference>
<gene>
    <name evidence="2" type="ORF">GCM10011342_17460</name>
</gene>
<name>A0A8J2Y6Z2_9PROT</name>
<dbReference type="RefSeq" id="WP_188158788.1">
    <property type="nucleotide sequence ID" value="NZ_BMGH01000001.1"/>
</dbReference>
<evidence type="ECO:0000313" key="3">
    <source>
        <dbReference type="Proteomes" id="UP000613582"/>
    </source>
</evidence>
<feature type="domain" description="Bacteriophage tail tape measure C-terminal" evidence="1">
    <location>
        <begin position="32"/>
        <end position="86"/>
    </location>
</feature>
<comment type="caution">
    <text evidence="2">The sequence shown here is derived from an EMBL/GenBank/DDBJ whole genome shotgun (WGS) entry which is preliminary data.</text>
</comment>
<sequence length="178" mass="18482">MKVSIDTEEASETMRAMAGDLERTMREDIVPLAAVMEESFASASRSIADEMEKAARSGTLSFKSMVQEVLADLAGLAADTVIRQPLEAALGQIFSGFGGGRAGGGFVAPGNAFLVGENGPEMFVPPQSGRIAPLSGGAGNVTVNLHMPQTGDAESYRRSAPQIAAGLQRALARANRNG</sequence>
<dbReference type="EMBL" id="BMGH01000001">
    <property type="protein sequence ID" value="GGD09119.1"/>
    <property type="molecule type" value="Genomic_DNA"/>
</dbReference>
<reference evidence="2" key="1">
    <citation type="journal article" date="2014" name="Int. J. Syst. Evol. Microbiol.">
        <title>Complete genome sequence of Corynebacterium casei LMG S-19264T (=DSM 44701T), isolated from a smear-ripened cheese.</title>
        <authorList>
            <consortium name="US DOE Joint Genome Institute (JGI-PGF)"/>
            <person name="Walter F."/>
            <person name="Albersmeier A."/>
            <person name="Kalinowski J."/>
            <person name="Ruckert C."/>
        </authorList>
    </citation>
    <scope>NUCLEOTIDE SEQUENCE</scope>
    <source>
        <strain evidence="2">CGMCC 1.12921</strain>
    </source>
</reference>